<dbReference type="GO" id="GO:0005096">
    <property type="term" value="F:GTPase activator activity"/>
    <property type="evidence" value="ECO:0007669"/>
    <property type="project" value="TreeGrafter"/>
</dbReference>
<evidence type="ECO:0000256" key="1">
    <source>
        <dbReference type="SAM" id="MobiDB-lite"/>
    </source>
</evidence>
<name>A0AAJ8JX22_9TREE</name>
<dbReference type="KEGG" id="cdep:91089555"/>
<proteinExistence type="predicted"/>
<sequence length="570" mass="63231">MSPPAAKQPTDPPFDTKKDANDMILVARSEREVWQQIFGDAGKEKDIKSGENDSARDSFPPLAVDTILYPTLTTHPPPTPYSMLVVSLADIAATPATVSNDDIFQTILSRLEPLVGEEGDGKYVLIVMATDGKDGRRRMPSMAWWVWKWKRIPHRFRKNAKRFYIVHPSLFTRSLLPLILPFVSPKSYTKLYPVPSLLSLYYEHGVPLEGISITLPVLEAESQALKEHPELAKPTSKLRRSSQSGLEKMTSRDSTKLRRLSGRSVASYIGLAQPHSQSAIGAGQTSKPQGYWKRSLEELMDEFGGRIPPLVVQICNVILQECIETEGVFRKSLRLVQVIDPLKHFLDMPIDRQPRLNWTQLAQRDPLLPPKVLGMFLKELTGPLIKPELYDLIRGVLTPVNVHNVFLPALSPSARSLILYITHMLHHFSFHESTTQMHPSALAICFAPCLISGPDALQDAEMLLDPGKQLHAEMVGYHTKEDGKTGLTRTKGDGTVKGVLEILIAQWPSISGPEYLLDAGNCDCTWDNSATSDNGNGDNSCASVKSQKCKSKSRHSLRSHVSPIAVVSSS</sequence>
<accession>A0AAJ8JX22</accession>
<dbReference type="PROSITE" id="PS50238">
    <property type="entry name" value="RHOGAP"/>
    <property type="match status" value="1"/>
</dbReference>
<evidence type="ECO:0000313" key="4">
    <source>
        <dbReference type="Proteomes" id="UP000094043"/>
    </source>
</evidence>
<organism evidence="3 4">
    <name type="scientific">Cryptococcus depauperatus CBS 7841</name>
    <dbReference type="NCBI Taxonomy" id="1295531"/>
    <lineage>
        <taxon>Eukaryota</taxon>
        <taxon>Fungi</taxon>
        <taxon>Dikarya</taxon>
        <taxon>Basidiomycota</taxon>
        <taxon>Agaricomycotina</taxon>
        <taxon>Tremellomycetes</taxon>
        <taxon>Tremellales</taxon>
        <taxon>Cryptococcaceae</taxon>
        <taxon>Cryptococcus</taxon>
    </lineage>
</organism>
<dbReference type="PANTHER" id="PTHR45808:SF2">
    <property type="entry name" value="RHO GTPASE-ACTIVATING PROTEIN 68F"/>
    <property type="match status" value="1"/>
</dbReference>
<dbReference type="InterPro" id="IPR001251">
    <property type="entry name" value="CRAL-TRIO_dom"/>
</dbReference>
<evidence type="ECO:0000259" key="2">
    <source>
        <dbReference type="PROSITE" id="PS50238"/>
    </source>
</evidence>
<dbReference type="Pfam" id="PF00620">
    <property type="entry name" value="RhoGAP"/>
    <property type="match status" value="1"/>
</dbReference>
<dbReference type="InterPro" id="IPR000198">
    <property type="entry name" value="RhoGAP_dom"/>
</dbReference>
<dbReference type="PANTHER" id="PTHR45808">
    <property type="entry name" value="RHO GTPASE-ACTIVATING PROTEIN 68F"/>
    <property type="match status" value="1"/>
</dbReference>
<dbReference type="GO" id="GO:0005737">
    <property type="term" value="C:cytoplasm"/>
    <property type="evidence" value="ECO:0007669"/>
    <property type="project" value="TreeGrafter"/>
</dbReference>
<feature type="domain" description="Rho-GAP" evidence="2">
    <location>
        <begin position="294"/>
        <end position="486"/>
    </location>
</feature>
<dbReference type="Gene3D" id="3.40.525.10">
    <property type="entry name" value="CRAL-TRIO lipid binding domain"/>
    <property type="match status" value="1"/>
</dbReference>
<reference evidence="3" key="1">
    <citation type="submission" date="2016-06" db="EMBL/GenBank/DDBJ databases">
        <authorList>
            <person name="Cuomo C."/>
            <person name="Litvintseva A."/>
            <person name="Heitman J."/>
            <person name="Chen Y."/>
            <person name="Sun S."/>
            <person name="Springer D."/>
            <person name="Dromer F."/>
            <person name="Young S."/>
            <person name="Zeng Q."/>
            <person name="Chapman S."/>
            <person name="Gujja S."/>
            <person name="Saif S."/>
            <person name="Birren B."/>
        </authorList>
    </citation>
    <scope>NUCLEOTIDE SEQUENCE</scope>
    <source>
        <strain evidence="3">CBS 7841</strain>
    </source>
</reference>
<dbReference type="SUPFAM" id="SSF48350">
    <property type="entry name" value="GTPase activation domain, GAP"/>
    <property type="match status" value="1"/>
</dbReference>
<dbReference type="AlphaFoldDB" id="A0AAJ8JX22"/>
<dbReference type="InterPro" id="IPR036865">
    <property type="entry name" value="CRAL-TRIO_dom_sf"/>
</dbReference>
<protein>
    <recommendedName>
        <fullName evidence="2">Rho-GAP domain-containing protein</fullName>
    </recommendedName>
</protein>
<dbReference type="RefSeq" id="XP_066070811.1">
    <property type="nucleotide sequence ID" value="XM_066214714.1"/>
</dbReference>
<dbReference type="EMBL" id="CP143790">
    <property type="protein sequence ID" value="WVN90111.1"/>
    <property type="molecule type" value="Genomic_DNA"/>
</dbReference>
<dbReference type="Pfam" id="PF13716">
    <property type="entry name" value="CRAL_TRIO_2"/>
    <property type="match status" value="1"/>
</dbReference>
<dbReference type="Proteomes" id="UP000094043">
    <property type="component" value="Chromosome 7"/>
</dbReference>
<dbReference type="InterPro" id="IPR008936">
    <property type="entry name" value="Rho_GTPase_activation_prot"/>
</dbReference>
<feature type="region of interest" description="Disordered" evidence="1">
    <location>
        <begin position="1"/>
        <end position="21"/>
    </location>
</feature>
<dbReference type="Gene3D" id="1.10.555.10">
    <property type="entry name" value="Rho GTPase activation protein"/>
    <property type="match status" value="1"/>
</dbReference>
<dbReference type="SMART" id="SM00324">
    <property type="entry name" value="RhoGAP"/>
    <property type="match status" value="1"/>
</dbReference>
<feature type="region of interest" description="Disordered" evidence="1">
    <location>
        <begin position="229"/>
        <end position="257"/>
    </location>
</feature>
<dbReference type="GeneID" id="91089555"/>
<dbReference type="CDD" id="cd00159">
    <property type="entry name" value="RhoGAP"/>
    <property type="match status" value="1"/>
</dbReference>
<evidence type="ECO:0000313" key="3">
    <source>
        <dbReference type="EMBL" id="WVN90111.1"/>
    </source>
</evidence>
<gene>
    <name evidence="3" type="ORF">L203_105346</name>
</gene>
<reference evidence="3" key="2">
    <citation type="journal article" date="2022" name="Elife">
        <title>Obligate sexual reproduction of a homothallic fungus closely related to the Cryptococcus pathogenic species complex.</title>
        <authorList>
            <person name="Passer A.R."/>
            <person name="Clancey S.A."/>
            <person name="Shea T."/>
            <person name="David-Palma M."/>
            <person name="Averette A.F."/>
            <person name="Boekhout T."/>
            <person name="Porcel B.M."/>
            <person name="Nowrousian M."/>
            <person name="Cuomo C.A."/>
            <person name="Sun S."/>
            <person name="Heitman J."/>
            <person name="Coelho M.A."/>
        </authorList>
    </citation>
    <scope>NUCLEOTIDE SEQUENCE</scope>
    <source>
        <strain evidence="3">CBS 7841</strain>
    </source>
</reference>
<reference evidence="3" key="3">
    <citation type="submission" date="2024-01" db="EMBL/GenBank/DDBJ databases">
        <authorList>
            <person name="Coelho M.A."/>
            <person name="David-Palma M."/>
            <person name="Shea T."/>
            <person name="Sun S."/>
            <person name="Cuomo C.A."/>
            <person name="Heitman J."/>
        </authorList>
    </citation>
    <scope>NUCLEOTIDE SEQUENCE</scope>
    <source>
        <strain evidence="3">CBS 7841</strain>
    </source>
</reference>
<dbReference type="GO" id="GO:0007264">
    <property type="term" value="P:small GTPase-mediated signal transduction"/>
    <property type="evidence" value="ECO:0007669"/>
    <property type="project" value="TreeGrafter"/>
</dbReference>
<keyword evidence="4" id="KW-1185">Reference proteome</keyword>